<dbReference type="Proteomes" id="UP000436088">
    <property type="component" value="Unassembled WGS sequence"/>
</dbReference>
<evidence type="ECO:0000256" key="2">
    <source>
        <dbReference type="ARBA" id="ARBA00023015"/>
    </source>
</evidence>
<evidence type="ECO:0000259" key="6">
    <source>
        <dbReference type="PROSITE" id="PS50217"/>
    </source>
</evidence>
<feature type="domain" description="BZIP" evidence="6">
    <location>
        <begin position="135"/>
        <end position="182"/>
    </location>
</feature>
<dbReference type="AlphaFoldDB" id="A0A6A2XSH7"/>
<dbReference type="InterPro" id="IPR004827">
    <property type="entry name" value="bZIP"/>
</dbReference>
<evidence type="ECO:0000256" key="3">
    <source>
        <dbReference type="ARBA" id="ARBA00023163"/>
    </source>
</evidence>
<reference evidence="7" key="1">
    <citation type="submission" date="2019-09" db="EMBL/GenBank/DDBJ databases">
        <title>Draft genome information of white flower Hibiscus syriacus.</title>
        <authorList>
            <person name="Kim Y.-M."/>
        </authorList>
    </citation>
    <scope>NUCLEOTIDE SEQUENCE [LARGE SCALE GENOMIC DNA]</scope>
    <source>
        <strain evidence="7">YM2019G1</strain>
    </source>
</reference>
<dbReference type="PROSITE" id="PS00036">
    <property type="entry name" value="BZIP_BASIC"/>
    <property type="match status" value="1"/>
</dbReference>
<evidence type="ECO:0000256" key="4">
    <source>
        <dbReference type="ARBA" id="ARBA00023242"/>
    </source>
</evidence>
<accession>A0A6A2XSH7</accession>
<dbReference type="EMBL" id="VEPZ02001762">
    <property type="protein sequence ID" value="KAE8656874.1"/>
    <property type="molecule type" value="Genomic_DNA"/>
</dbReference>
<dbReference type="InterPro" id="IPR052483">
    <property type="entry name" value="bZIP_transcription_regulators"/>
</dbReference>
<evidence type="ECO:0000256" key="1">
    <source>
        <dbReference type="ARBA" id="ARBA00004123"/>
    </source>
</evidence>
<dbReference type="GO" id="GO:0003700">
    <property type="term" value="F:DNA-binding transcription factor activity"/>
    <property type="evidence" value="ECO:0007669"/>
    <property type="project" value="InterPro"/>
</dbReference>
<evidence type="ECO:0000313" key="7">
    <source>
        <dbReference type="EMBL" id="KAE8656874.1"/>
    </source>
</evidence>
<comment type="caution">
    <text evidence="7">The sequence shown here is derived from an EMBL/GenBank/DDBJ whole genome shotgun (WGS) entry which is preliminary data.</text>
</comment>
<proteinExistence type="predicted"/>
<dbReference type="InterPro" id="IPR044759">
    <property type="entry name" value="bZIP_RF2"/>
</dbReference>
<keyword evidence="8" id="KW-1185">Reference proteome</keyword>
<keyword evidence="5" id="KW-0175">Coiled coil</keyword>
<dbReference type="SUPFAM" id="SSF57959">
    <property type="entry name" value="Leucine zipper domain"/>
    <property type="match status" value="1"/>
</dbReference>
<dbReference type="Pfam" id="PF00170">
    <property type="entry name" value="bZIP_1"/>
    <property type="match status" value="1"/>
</dbReference>
<protein>
    <recommendedName>
        <fullName evidence="6">BZIP domain-containing protein</fullName>
    </recommendedName>
</protein>
<dbReference type="InterPro" id="IPR046347">
    <property type="entry name" value="bZIP_sf"/>
</dbReference>
<keyword evidence="4" id="KW-0539">Nucleus</keyword>
<dbReference type="PANTHER" id="PTHR46391">
    <property type="entry name" value="BASIC LEUCINE ZIPPER 34"/>
    <property type="match status" value="1"/>
</dbReference>
<dbReference type="SMART" id="SM00338">
    <property type="entry name" value="BRLZ"/>
    <property type="match status" value="1"/>
</dbReference>
<gene>
    <name evidence="7" type="ORF">F3Y22_tig00116997pilonHSYRG00503</name>
</gene>
<dbReference type="Gene3D" id="1.20.5.170">
    <property type="match status" value="1"/>
</dbReference>
<organism evidence="7 8">
    <name type="scientific">Hibiscus syriacus</name>
    <name type="common">Rose of Sharon</name>
    <dbReference type="NCBI Taxonomy" id="106335"/>
    <lineage>
        <taxon>Eukaryota</taxon>
        <taxon>Viridiplantae</taxon>
        <taxon>Streptophyta</taxon>
        <taxon>Embryophyta</taxon>
        <taxon>Tracheophyta</taxon>
        <taxon>Spermatophyta</taxon>
        <taxon>Magnoliopsida</taxon>
        <taxon>eudicotyledons</taxon>
        <taxon>Gunneridae</taxon>
        <taxon>Pentapetalae</taxon>
        <taxon>rosids</taxon>
        <taxon>malvids</taxon>
        <taxon>Malvales</taxon>
        <taxon>Malvaceae</taxon>
        <taxon>Malvoideae</taxon>
        <taxon>Hibiscus</taxon>
    </lineage>
</organism>
<dbReference type="PANTHER" id="PTHR46391:SF35">
    <property type="entry name" value="BASIC LEUCINE ZIPPER 34-LIKE ISOFORM X1"/>
    <property type="match status" value="1"/>
</dbReference>
<dbReference type="GO" id="GO:0045893">
    <property type="term" value="P:positive regulation of DNA-templated transcription"/>
    <property type="evidence" value="ECO:0007669"/>
    <property type="project" value="TreeGrafter"/>
</dbReference>
<dbReference type="GO" id="GO:0003677">
    <property type="term" value="F:DNA binding"/>
    <property type="evidence" value="ECO:0007669"/>
    <property type="project" value="TreeGrafter"/>
</dbReference>
<keyword evidence="2" id="KW-0805">Transcription regulation</keyword>
<dbReference type="PROSITE" id="PS50217">
    <property type="entry name" value="BZIP"/>
    <property type="match status" value="1"/>
</dbReference>
<sequence>MDGKNKNIEKETPFESSVWPKYPISATAGSANHFNYLSPSNLPISPTSFNYVGLKPYFMNQGVAAGTSVGGSSSGTKSSFFSGLECFAMRGENNKADQNSFHPPTEKLILGAPSNTVVANAVRGRGDVINEQNMDPKKLRRVISNRLSAQRSRVRRLQHVSDMEKKVESLQALVAVLSSQIKLQKDKKFLLRIEENHLQNRILECANRRVMVDAEIEEKRAELNRLRALHLTEQDQEMQSENMAVWEHGLPAEEMLEYPVNGQPLFVSSDEVDDGRDYIEEELNRLSQLNLDQESPEHTVLPVREASGGEFTTVGQDQSGPELLQNPFPDQPQIRRFNSCFGELEKIFNFNPRNDSRTN</sequence>
<evidence type="ECO:0000256" key="5">
    <source>
        <dbReference type="SAM" id="Coils"/>
    </source>
</evidence>
<comment type="subcellular location">
    <subcellularLocation>
        <location evidence="1">Nucleus</location>
    </subcellularLocation>
</comment>
<feature type="coiled-coil region" evidence="5">
    <location>
        <begin position="209"/>
        <end position="236"/>
    </location>
</feature>
<dbReference type="CDD" id="cd14703">
    <property type="entry name" value="bZIP_plant_RF2"/>
    <property type="match status" value="1"/>
</dbReference>
<evidence type="ECO:0000313" key="8">
    <source>
        <dbReference type="Proteomes" id="UP000436088"/>
    </source>
</evidence>
<dbReference type="GO" id="GO:0005634">
    <property type="term" value="C:nucleus"/>
    <property type="evidence" value="ECO:0007669"/>
    <property type="project" value="UniProtKB-SubCell"/>
</dbReference>
<name>A0A6A2XSH7_HIBSY</name>
<keyword evidence="3" id="KW-0804">Transcription</keyword>